<sequence>MLASLKFVEKFISLPKVTKNININGIPTAISSYDIEKINPLLTRQGFEVDSVIKKGEGLETVVVGRIEKTEPHPNASKLQICQVNVGNNIINQIICGAKNARQGLYVAVALPSTKLPNNLEIKSSKIRDIESNGMLCSREELGLPIKADTDGDGIWEIEEDSQGGVSSSVLIHQLGKPIFEVLGISDTILELSVTPNRPDMLCHEGVSKELKAAFTYANIPFKLNEDNSYSNKISITEEKIKNDAINHSSVNCAGISFSAENHLGTPAFFMLIDSTQVKPSPAWLRILLENLGQNSINNIVDASNYILLAHGQPSHAFDLEKLSSQDPKSKKLILRKAKQGEKFTGLDGKERELNDTDEIISDIEGTQGLLGVLGGEHSKVTETTKKIVVEFANPNPVSVRRSSRRHARQTDASFMFEKGIDASARYQAAAEYLGLISSEQSIKPIYCGTVHSQNLNKKPEIKTEFPKIEIEFNSLAQEKILGAHIIDFDKQLNILKSLGFELSSIASQAFKVTVPSWRSHDIVGEADLVEEFIRVVGIDNVPSTPMISPTNVSYDDPHYKYLEKISARCTSLGYNEVISLHFMRTDDYEKLGLKSILSLGEPVALLNPIIGDEPLLHNTLIPDLLRKVTRNLGYGTKSGQLFHSCRTFQNYDVSGKRVFVQNGESIGLQKEFNQKIEDNLEYHYSQGYAYSREKTQEGRPVETPRLAGVVFGNKTEKTWQNSSETNWSLHDIIAHVTDLVTSLGSEISVVKISDTIDNSTECKFHPFAKALHPGRRVGFYILDENNQSISLGWAGELHPKTMRNYDIDVSCFVFEINIAVLIRSLSKPKNVKRRVAITQRFPTISRDFAFLIDDSVTAKELNEVVIKSLEPLIINETPALIQAVNIFDIYKGKNIAENKKSVAFHISLEPTERTFNDKDIQKITNTVIKAVTSELRGELRG</sequence>
<dbReference type="Gene3D" id="3.30.930.10">
    <property type="entry name" value="Bira Bifunctional Protein, Domain 2"/>
    <property type="match status" value="1"/>
</dbReference>
<feature type="domain" description="TRNA-binding" evidence="17">
    <location>
        <begin position="56"/>
        <end position="169"/>
    </location>
</feature>
<dbReference type="SMART" id="SM00874">
    <property type="entry name" value="B5"/>
    <property type="match status" value="1"/>
</dbReference>
<keyword evidence="7 15" id="KW-0479">Metal-binding</keyword>
<dbReference type="InterPro" id="IPR036690">
    <property type="entry name" value="Fdx_antiC-bd_sf"/>
</dbReference>
<comment type="catalytic activity">
    <reaction evidence="14 15">
        <text>tRNA(Phe) + L-phenylalanine + ATP = L-phenylalanyl-tRNA(Phe) + AMP + diphosphate + H(+)</text>
        <dbReference type="Rhea" id="RHEA:19413"/>
        <dbReference type="Rhea" id="RHEA-COMP:9668"/>
        <dbReference type="Rhea" id="RHEA-COMP:9699"/>
        <dbReference type="ChEBI" id="CHEBI:15378"/>
        <dbReference type="ChEBI" id="CHEBI:30616"/>
        <dbReference type="ChEBI" id="CHEBI:33019"/>
        <dbReference type="ChEBI" id="CHEBI:58095"/>
        <dbReference type="ChEBI" id="CHEBI:78442"/>
        <dbReference type="ChEBI" id="CHEBI:78531"/>
        <dbReference type="ChEBI" id="CHEBI:456215"/>
        <dbReference type="EC" id="6.1.1.20"/>
    </reaction>
</comment>
<dbReference type="InterPro" id="IPR009061">
    <property type="entry name" value="DNA-bd_dom_put_sf"/>
</dbReference>
<name>A0A6N6VPH5_9BACT</name>
<dbReference type="PROSITE" id="PS51483">
    <property type="entry name" value="B5"/>
    <property type="match status" value="1"/>
</dbReference>
<evidence type="ECO:0000256" key="2">
    <source>
        <dbReference type="ARBA" id="ARBA00008653"/>
    </source>
</evidence>
<dbReference type="InterPro" id="IPR033714">
    <property type="entry name" value="tRNA_bind_bactPheRS"/>
</dbReference>
<dbReference type="InterPro" id="IPR012340">
    <property type="entry name" value="NA-bd_OB-fold"/>
</dbReference>
<dbReference type="InterPro" id="IPR005146">
    <property type="entry name" value="B3/B4_tRNA-bd"/>
</dbReference>
<keyword evidence="10 15" id="KW-0460">Magnesium</keyword>
<dbReference type="NCBIfam" id="TIGR00472">
    <property type="entry name" value="pheT_bact"/>
    <property type="match status" value="1"/>
</dbReference>
<keyword evidence="12 15" id="KW-0648">Protein biosynthesis</keyword>
<evidence type="ECO:0000259" key="18">
    <source>
        <dbReference type="PROSITE" id="PS51447"/>
    </source>
</evidence>
<dbReference type="SUPFAM" id="SSF55681">
    <property type="entry name" value="Class II aaRS and biotin synthetases"/>
    <property type="match status" value="1"/>
</dbReference>
<dbReference type="EMBL" id="WFLM01000005">
    <property type="protein sequence ID" value="KAB8036846.1"/>
    <property type="molecule type" value="Genomic_DNA"/>
</dbReference>
<dbReference type="Gene3D" id="3.30.56.10">
    <property type="match status" value="2"/>
</dbReference>
<comment type="subunit">
    <text evidence="3 15">Tetramer of two alpha and two beta subunits.</text>
</comment>
<dbReference type="InterPro" id="IPR045060">
    <property type="entry name" value="Phe-tRNA-ligase_IIc_bsu"/>
</dbReference>
<dbReference type="OrthoDB" id="5287145at2"/>
<evidence type="ECO:0000256" key="16">
    <source>
        <dbReference type="PROSITE-ProRule" id="PRU00209"/>
    </source>
</evidence>
<organism evidence="20 21">
    <name type="scientific">Silvanigrella paludirubra</name>
    <dbReference type="NCBI Taxonomy" id="2499159"/>
    <lineage>
        <taxon>Bacteria</taxon>
        <taxon>Pseudomonadati</taxon>
        <taxon>Bdellovibrionota</taxon>
        <taxon>Oligoflexia</taxon>
        <taxon>Silvanigrellales</taxon>
        <taxon>Silvanigrellaceae</taxon>
        <taxon>Silvanigrella</taxon>
    </lineage>
</organism>
<dbReference type="InterPro" id="IPR002547">
    <property type="entry name" value="tRNA-bd_dom"/>
</dbReference>
<keyword evidence="5 16" id="KW-0820">tRNA-binding</keyword>
<keyword evidence="6 15" id="KW-0436">Ligase</keyword>
<dbReference type="Pfam" id="PF03484">
    <property type="entry name" value="B5"/>
    <property type="match status" value="1"/>
</dbReference>
<dbReference type="SUPFAM" id="SSF56037">
    <property type="entry name" value="PheT/TilS domain"/>
    <property type="match status" value="1"/>
</dbReference>
<keyword evidence="13 15" id="KW-0030">Aminoacyl-tRNA synthetase</keyword>
<feature type="binding site" evidence="15">
    <location>
        <position position="531"/>
    </location>
    <ligand>
        <name>Mg(2+)</name>
        <dbReference type="ChEBI" id="CHEBI:18420"/>
        <note>shared with alpha subunit</note>
    </ligand>
</feature>
<dbReference type="InterPro" id="IPR045864">
    <property type="entry name" value="aa-tRNA-synth_II/BPL/LPL"/>
</dbReference>
<dbReference type="PROSITE" id="PS50886">
    <property type="entry name" value="TRBD"/>
    <property type="match status" value="1"/>
</dbReference>
<evidence type="ECO:0000256" key="3">
    <source>
        <dbReference type="ARBA" id="ARBA00011209"/>
    </source>
</evidence>
<dbReference type="HAMAP" id="MF_00283">
    <property type="entry name" value="Phe_tRNA_synth_beta1"/>
    <property type="match status" value="1"/>
</dbReference>
<dbReference type="InterPro" id="IPR020825">
    <property type="entry name" value="Phe-tRNA_synthase-like_B3/B4"/>
</dbReference>
<dbReference type="GO" id="GO:0004826">
    <property type="term" value="F:phenylalanine-tRNA ligase activity"/>
    <property type="evidence" value="ECO:0007669"/>
    <property type="project" value="UniProtKB-UniRule"/>
</dbReference>
<dbReference type="GO" id="GO:0009328">
    <property type="term" value="C:phenylalanine-tRNA ligase complex"/>
    <property type="evidence" value="ECO:0007669"/>
    <property type="project" value="TreeGrafter"/>
</dbReference>
<evidence type="ECO:0000313" key="21">
    <source>
        <dbReference type="Proteomes" id="UP000437748"/>
    </source>
</evidence>
<dbReference type="GO" id="GO:0006432">
    <property type="term" value="P:phenylalanyl-tRNA aminoacylation"/>
    <property type="evidence" value="ECO:0007669"/>
    <property type="project" value="UniProtKB-UniRule"/>
</dbReference>
<reference evidence="20 21" key="1">
    <citation type="submission" date="2019-10" db="EMBL/GenBank/DDBJ databases">
        <title>New species of Slilvanegrellaceae.</title>
        <authorList>
            <person name="Pitt A."/>
            <person name="Hahn M.W."/>
        </authorList>
    </citation>
    <scope>NUCLEOTIDE SEQUENCE [LARGE SCALE GENOMIC DNA]</scope>
    <source>
        <strain evidence="20 21">SP-Ram-0.45-NSY-1</strain>
    </source>
</reference>
<dbReference type="PANTHER" id="PTHR10947:SF0">
    <property type="entry name" value="PHENYLALANINE--TRNA LIGASE BETA SUBUNIT"/>
    <property type="match status" value="1"/>
</dbReference>
<evidence type="ECO:0000256" key="15">
    <source>
        <dbReference type="HAMAP-Rule" id="MF_00283"/>
    </source>
</evidence>
<evidence type="ECO:0000256" key="11">
    <source>
        <dbReference type="ARBA" id="ARBA00022884"/>
    </source>
</evidence>
<evidence type="ECO:0000256" key="5">
    <source>
        <dbReference type="ARBA" id="ARBA00022555"/>
    </source>
</evidence>
<dbReference type="EC" id="6.1.1.20" evidence="15"/>
<dbReference type="CDD" id="cd02796">
    <property type="entry name" value="tRNA_bind_bactPheRS"/>
    <property type="match status" value="1"/>
</dbReference>
<dbReference type="PANTHER" id="PTHR10947">
    <property type="entry name" value="PHENYLALANYL-TRNA SYNTHETASE BETA CHAIN AND LEUCINE-RICH REPEAT-CONTAINING PROTEIN 47"/>
    <property type="match status" value="1"/>
</dbReference>
<evidence type="ECO:0000256" key="12">
    <source>
        <dbReference type="ARBA" id="ARBA00022917"/>
    </source>
</evidence>
<dbReference type="SUPFAM" id="SSF54991">
    <property type="entry name" value="Anticodon-binding domain of PheRS"/>
    <property type="match status" value="1"/>
</dbReference>
<dbReference type="InterPro" id="IPR005121">
    <property type="entry name" value="Fdx_antiC-bd"/>
</dbReference>
<dbReference type="AlphaFoldDB" id="A0A6N6VPH5"/>
<comment type="caution">
    <text evidence="20">The sequence shown here is derived from an EMBL/GenBank/DDBJ whole genome shotgun (WGS) entry which is preliminary data.</text>
</comment>
<dbReference type="Pfam" id="PF01588">
    <property type="entry name" value="tRNA_bind"/>
    <property type="match status" value="1"/>
</dbReference>
<dbReference type="PROSITE" id="PS51447">
    <property type="entry name" value="FDX_ACB"/>
    <property type="match status" value="1"/>
</dbReference>
<feature type="binding site" evidence="15">
    <location>
        <position position="528"/>
    </location>
    <ligand>
        <name>Mg(2+)</name>
        <dbReference type="ChEBI" id="CHEBI:18420"/>
        <note>shared with alpha subunit</note>
    </ligand>
</feature>
<dbReference type="Gene3D" id="3.30.70.380">
    <property type="entry name" value="Ferrodoxin-fold anticodon-binding domain"/>
    <property type="match status" value="1"/>
</dbReference>
<evidence type="ECO:0000313" key="20">
    <source>
        <dbReference type="EMBL" id="KAB8036846.1"/>
    </source>
</evidence>
<dbReference type="Gene3D" id="2.40.50.140">
    <property type="entry name" value="Nucleic acid-binding proteins"/>
    <property type="match status" value="1"/>
</dbReference>
<accession>A0A6N6VPH5</accession>
<dbReference type="NCBIfam" id="NF045760">
    <property type="entry name" value="YtpR"/>
    <property type="match status" value="1"/>
</dbReference>
<feature type="domain" description="B5" evidence="19">
    <location>
        <begin position="466"/>
        <end position="544"/>
    </location>
</feature>
<dbReference type="Pfam" id="PF03147">
    <property type="entry name" value="FDX-ACB"/>
    <property type="match status" value="1"/>
</dbReference>
<feature type="binding site" evidence="15">
    <location>
        <position position="532"/>
    </location>
    <ligand>
        <name>Mg(2+)</name>
        <dbReference type="ChEBI" id="CHEBI:18420"/>
        <note>shared with alpha subunit</note>
    </ligand>
</feature>
<dbReference type="Pfam" id="PF17759">
    <property type="entry name" value="tRNA_synthFbeta"/>
    <property type="match status" value="1"/>
</dbReference>
<dbReference type="Pfam" id="PF03483">
    <property type="entry name" value="B3_4"/>
    <property type="match status" value="1"/>
</dbReference>
<evidence type="ECO:0000256" key="13">
    <source>
        <dbReference type="ARBA" id="ARBA00023146"/>
    </source>
</evidence>
<keyword evidence="8 15" id="KW-0547">Nucleotide-binding</keyword>
<keyword evidence="11 16" id="KW-0694">RNA-binding</keyword>
<dbReference type="InterPro" id="IPR005147">
    <property type="entry name" value="tRNA_synthase_B5-dom"/>
</dbReference>
<dbReference type="Proteomes" id="UP000437748">
    <property type="component" value="Unassembled WGS sequence"/>
</dbReference>
<evidence type="ECO:0000259" key="17">
    <source>
        <dbReference type="PROSITE" id="PS50886"/>
    </source>
</evidence>
<dbReference type="GO" id="GO:0000287">
    <property type="term" value="F:magnesium ion binding"/>
    <property type="evidence" value="ECO:0007669"/>
    <property type="project" value="UniProtKB-UniRule"/>
</dbReference>
<evidence type="ECO:0000256" key="6">
    <source>
        <dbReference type="ARBA" id="ARBA00022598"/>
    </source>
</evidence>
<dbReference type="GO" id="GO:0000049">
    <property type="term" value="F:tRNA binding"/>
    <property type="evidence" value="ECO:0007669"/>
    <property type="project" value="UniProtKB-UniRule"/>
</dbReference>
<dbReference type="FunFam" id="2.40.50.140:FF:000045">
    <property type="entry name" value="Phenylalanine--tRNA ligase beta subunit"/>
    <property type="match status" value="1"/>
</dbReference>
<comment type="cofactor">
    <cofactor evidence="15">
        <name>Mg(2+)</name>
        <dbReference type="ChEBI" id="CHEBI:18420"/>
    </cofactor>
    <text evidence="15">Binds 2 magnesium ions per tetramer.</text>
</comment>
<evidence type="ECO:0000256" key="14">
    <source>
        <dbReference type="ARBA" id="ARBA00049255"/>
    </source>
</evidence>
<gene>
    <name evidence="15 20" type="primary">pheT</name>
    <name evidence="20" type="ORF">GCL60_13455</name>
</gene>
<dbReference type="GO" id="GO:0005524">
    <property type="term" value="F:ATP binding"/>
    <property type="evidence" value="ECO:0007669"/>
    <property type="project" value="UniProtKB-UniRule"/>
</dbReference>
<dbReference type="InterPro" id="IPR004532">
    <property type="entry name" value="Phe-tRNA-ligase_IIc_bsu_bact"/>
</dbReference>
<feature type="binding site" evidence="15">
    <location>
        <position position="522"/>
    </location>
    <ligand>
        <name>Mg(2+)</name>
        <dbReference type="ChEBI" id="CHEBI:18420"/>
        <note>shared with alpha subunit</note>
    </ligand>
</feature>
<keyword evidence="4 15" id="KW-0963">Cytoplasm</keyword>
<comment type="subcellular location">
    <subcellularLocation>
        <location evidence="1 15">Cytoplasm</location>
    </subcellularLocation>
</comment>
<evidence type="ECO:0000256" key="8">
    <source>
        <dbReference type="ARBA" id="ARBA00022741"/>
    </source>
</evidence>
<evidence type="ECO:0000256" key="10">
    <source>
        <dbReference type="ARBA" id="ARBA00022842"/>
    </source>
</evidence>
<dbReference type="SMART" id="SM00896">
    <property type="entry name" value="FDX-ACB"/>
    <property type="match status" value="1"/>
</dbReference>
<dbReference type="SUPFAM" id="SSF46955">
    <property type="entry name" value="Putative DNA-binding domain"/>
    <property type="match status" value="1"/>
</dbReference>
<proteinExistence type="inferred from homology"/>
<comment type="similarity">
    <text evidence="2 15">Belongs to the phenylalanyl-tRNA synthetase beta subunit family. Type 1 subfamily.</text>
</comment>
<evidence type="ECO:0000256" key="7">
    <source>
        <dbReference type="ARBA" id="ARBA00022723"/>
    </source>
</evidence>
<evidence type="ECO:0000256" key="1">
    <source>
        <dbReference type="ARBA" id="ARBA00004496"/>
    </source>
</evidence>
<protein>
    <recommendedName>
        <fullName evidence="15">Phenylalanine--tRNA ligase beta subunit</fullName>
        <ecNumber evidence="15">6.1.1.20</ecNumber>
    </recommendedName>
    <alternativeName>
        <fullName evidence="15">Phenylalanyl-tRNA synthetase beta subunit</fullName>
        <shortName evidence="15">PheRS</shortName>
    </alternativeName>
</protein>
<evidence type="ECO:0000259" key="19">
    <source>
        <dbReference type="PROSITE" id="PS51483"/>
    </source>
</evidence>
<evidence type="ECO:0000256" key="4">
    <source>
        <dbReference type="ARBA" id="ARBA00022490"/>
    </source>
</evidence>
<keyword evidence="21" id="KW-1185">Reference proteome</keyword>
<dbReference type="Gene3D" id="3.50.40.10">
    <property type="entry name" value="Phenylalanyl-trna Synthetase, Chain B, domain 3"/>
    <property type="match status" value="1"/>
</dbReference>
<dbReference type="SUPFAM" id="SSF50249">
    <property type="entry name" value="Nucleic acid-binding proteins"/>
    <property type="match status" value="1"/>
</dbReference>
<dbReference type="RefSeq" id="WP_153421261.1">
    <property type="nucleotide sequence ID" value="NZ_WFLM01000005.1"/>
</dbReference>
<evidence type="ECO:0000256" key="9">
    <source>
        <dbReference type="ARBA" id="ARBA00022840"/>
    </source>
</evidence>
<keyword evidence="9 15" id="KW-0067">ATP-binding</keyword>
<feature type="domain" description="FDX-ACB" evidence="18">
    <location>
        <begin position="840"/>
        <end position="941"/>
    </location>
</feature>
<dbReference type="SMART" id="SM00873">
    <property type="entry name" value="B3_4"/>
    <property type="match status" value="1"/>
</dbReference>
<dbReference type="InterPro" id="IPR041616">
    <property type="entry name" value="PheRS_beta_core"/>
</dbReference>